<dbReference type="OrthoDB" id="79171at2759"/>
<reference evidence="6" key="1">
    <citation type="journal article" date="2012" name="MBio">
        <title>Comparative genome analysis of Trichophyton rubrum and related dermatophytes reveals candidate genes involved in infection.</title>
        <authorList>
            <person name="Martinez D.A."/>
            <person name="Oliver B.G."/>
            <person name="Graeser Y."/>
            <person name="Goldberg J.M."/>
            <person name="Li W."/>
            <person name="Martinez-Rossi N.M."/>
            <person name="Monod M."/>
            <person name="Shelest E."/>
            <person name="Barton R.C."/>
            <person name="Birch E."/>
            <person name="Brakhage A.A."/>
            <person name="Chen Z."/>
            <person name="Gurr S.J."/>
            <person name="Heiman D."/>
            <person name="Heitman J."/>
            <person name="Kosti I."/>
            <person name="Rossi A."/>
            <person name="Saif S."/>
            <person name="Samalova M."/>
            <person name="Saunders C.W."/>
            <person name="Shea T."/>
            <person name="Summerbell R.C."/>
            <person name="Xu J."/>
            <person name="Young S."/>
            <person name="Zeng Q."/>
            <person name="Birren B.W."/>
            <person name="Cuomo C.A."/>
            <person name="White T.C."/>
        </authorList>
    </citation>
    <scope>NUCLEOTIDE SEQUENCE [LARGE SCALE GENOMIC DNA]</scope>
    <source>
        <strain evidence="6">ATCC MYA-4605 / CBS 113480</strain>
    </source>
</reference>
<dbReference type="InterPro" id="IPR041297">
    <property type="entry name" value="Crb2_Tudor"/>
</dbReference>
<keyword evidence="6" id="KW-1185">Reference proteome</keyword>
<evidence type="ECO:0000256" key="2">
    <source>
        <dbReference type="ARBA" id="ARBA00023242"/>
    </source>
</evidence>
<dbReference type="OMA" id="CMAVWSQ"/>
<sequence>MADITSMEAEVKEFMLQLETVQSSLQVDPDNTELQSLKTELEELIALTKQSIDELRPPAEPQTVPEPAKEKWSKENHPAYQAGYRKPAPPAPTTVVDATLPQEEQTQPASFCVNDNVLARWTSGDGAFYPARITSLTGSATNPIYIVSFKSYSTIETLSSKDIRPLSATDSKKRKADNLSSSPGIVAPHIINSTTSGNDYTNGSSPNIGAESSVISAAADINPDLASQARNVANQGDSSARPSKAARKVKRKKDLEAGKNKWQDFTNKSKFGKIKKESMFRTPEGINARVGFTGSGQQMRKDPTRSRHTYSQEDDVY</sequence>
<dbReference type="Pfam" id="PF18115">
    <property type="entry name" value="Tudor_3"/>
    <property type="match status" value="1"/>
</dbReference>
<feature type="region of interest" description="Disordered" evidence="3">
    <location>
        <begin position="168"/>
        <end position="205"/>
    </location>
</feature>
<protein>
    <recommendedName>
        <fullName evidence="4">Tudor domain-containing protein</fullName>
    </recommendedName>
</protein>
<feature type="region of interest" description="Disordered" evidence="3">
    <location>
        <begin position="50"/>
        <end position="92"/>
    </location>
</feature>
<organism evidence="5 6">
    <name type="scientific">Arthroderma otae (strain ATCC MYA-4605 / CBS 113480)</name>
    <name type="common">Microsporum canis</name>
    <dbReference type="NCBI Taxonomy" id="554155"/>
    <lineage>
        <taxon>Eukaryota</taxon>
        <taxon>Fungi</taxon>
        <taxon>Dikarya</taxon>
        <taxon>Ascomycota</taxon>
        <taxon>Pezizomycotina</taxon>
        <taxon>Eurotiomycetes</taxon>
        <taxon>Eurotiomycetidae</taxon>
        <taxon>Onygenales</taxon>
        <taxon>Arthrodermataceae</taxon>
        <taxon>Microsporum</taxon>
    </lineage>
</organism>
<evidence type="ECO:0000256" key="3">
    <source>
        <dbReference type="SAM" id="MobiDB-lite"/>
    </source>
</evidence>
<dbReference type="RefSeq" id="XP_002847260.1">
    <property type="nucleotide sequence ID" value="XM_002847214.1"/>
</dbReference>
<feature type="domain" description="Tudor" evidence="4">
    <location>
        <begin position="109"/>
        <end position="171"/>
    </location>
</feature>
<dbReference type="VEuPathDB" id="FungiDB:MCYG_04997"/>
<feature type="compositionally biased region" description="Polar residues" evidence="3">
    <location>
        <begin position="191"/>
        <end position="205"/>
    </location>
</feature>
<dbReference type="Gene3D" id="2.30.30.140">
    <property type="match status" value="1"/>
</dbReference>
<name>C5FQM5_ARTOC</name>
<dbReference type="STRING" id="554155.C5FQM5"/>
<accession>C5FQM5</accession>
<dbReference type="PANTHER" id="PTHR46297:SF2">
    <property type="entry name" value="TUDOR DOMAIN-CONTAINING PROTEIN"/>
    <property type="match status" value="1"/>
</dbReference>
<evidence type="ECO:0000256" key="1">
    <source>
        <dbReference type="ARBA" id="ARBA00004123"/>
    </source>
</evidence>
<dbReference type="EMBL" id="DS995704">
    <property type="protein sequence ID" value="EEQ32178.1"/>
    <property type="molecule type" value="Genomic_DNA"/>
</dbReference>
<keyword evidence="2" id="KW-0539">Nucleus</keyword>
<dbReference type="PANTHER" id="PTHR46297">
    <property type="entry name" value="ZINC FINGER CCCH-TYPE WITH G PATCH DOMAIN-CONTAINING PROTEIN"/>
    <property type="match status" value="1"/>
</dbReference>
<dbReference type="SMART" id="SM00333">
    <property type="entry name" value="TUDOR"/>
    <property type="match status" value="1"/>
</dbReference>
<dbReference type="InterPro" id="IPR002999">
    <property type="entry name" value="Tudor"/>
</dbReference>
<proteinExistence type="predicted"/>
<evidence type="ECO:0000313" key="6">
    <source>
        <dbReference type="Proteomes" id="UP000002035"/>
    </source>
</evidence>
<evidence type="ECO:0000313" key="5">
    <source>
        <dbReference type="EMBL" id="EEQ32178.1"/>
    </source>
</evidence>
<dbReference type="CDD" id="cd20446">
    <property type="entry name" value="Tudor_SpSPF30-like"/>
    <property type="match status" value="1"/>
</dbReference>
<gene>
    <name evidence="5" type="ORF">MCYG_04997</name>
</gene>
<feature type="compositionally biased region" description="Basic and acidic residues" evidence="3">
    <location>
        <begin position="253"/>
        <end position="262"/>
    </location>
</feature>
<dbReference type="SUPFAM" id="SSF63748">
    <property type="entry name" value="Tudor/PWWP/MBT"/>
    <property type="match status" value="1"/>
</dbReference>
<feature type="compositionally biased region" description="Basic and acidic residues" evidence="3">
    <location>
        <begin position="67"/>
        <end position="77"/>
    </location>
</feature>
<evidence type="ECO:0000259" key="4">
    <source>
        <dbReference type="SMART" id="SM00333"/>
    </source>
</evidence>
<dbReference type="Proteomes" id="UP000002035">
    <property type="component" value="Unassembled WGS sequence"/>
</dbReference>
<dbReference type="HOGENOM" id="CLU_069491_1_0_1"/>
<dbReference type="AlphaFoldDB" id="C5FQM5"/>
<feature type="compositionally biased region" description="Polar residues" evidence="3">
    <location>
        <begin position="231"/>
        <end position="241"/>
    </location>
</feature>
<dbReference type="eggNOG" id="KOG3026">
    <property type="taxonomic scope" value="Eukaryota"/>
</dbReference>
<comment type="subcellular location">
    <subcellularLocation>
        <location evidence="1">Nucleus</location>
    </subcellularLocation>
</comment>
<dbReference type="GeneID" id="9223866"/>
<feature type="region of interest" description="Disordered" evidence="3">
    <location>
        <begin position="231"/>
        <end position="317"/>
    </location>
</feature>
<dbReference type="GO" id="GO:0005634">
    <property type="term" value="C:nucleus"/>
    <property type="evidence" value="ECO:0007669"/>
    <property type="project" value="UniProtKB-SubCell"/>
</dbReference>